<feature type="signal peptide" evidence="1">
    <location>
        <begin position="1"/>
        <end position="16"/>
    </location>
</feature>
<keyword evidence="3" id="KW-1185">Reference proteome</keyword>
<evidence type="ECO:0000256" key="1">
    <source>
        <dbReference type="SAM" id="SignalP"/>
    </source>
</evidence>
<proteinExistence type="predicted"/>
<dbReference type="EMBL" id="FJUX01000082">
    <property type="protein sequence ID" value="CZT06127.1"/>
    <property type="molecule type" value="Genomic_DNA"/>
</dbReference>
<reference evidence="3" key="1">
    <citation type="submission" date="2016-03" db="EMBL/GenBank/DDBJ databases">
        <authorList>
            <person name="Guldener U."/>
        </authorList>
    </citation>
    <scope>NUCLEOTIDE SEQUENCE [LARGE SCALE GENOMIC DNA]</scope>
    <source>
        <strain evidence="3">04CH-RAC-A.6.1</strain>
    </source>
</reference>
<dbReference type="Proteomes" id="UP000178912">
    <property type="component" value="Unassembled WGS sequence"/>
</dbReference>
<feature type="chain" id="PRO_5009446719" evidence="1">
    <location>
        <begin position="17"/>
        <end position="42"/>
    </location>
</feature>
<protein>
    <submittedName>
        <fullName evidence="2">Uncharacterized protein</fullName>
    </submittedName>
</protein>
<evidence type="ECO:0000313" key="3">
    <source>
        <dbReference type="Proteomes" id="UP000178912"/>
    </source>
</evidence>
<accession>A0A1E1L6H1</accession>
<organism evidence="2 3">
    <name type="scientific">Rhynchosporium agropyri</name>
    <dbReference type="NCBI Taxonomy" id="914238"/>
    <lineage>
        <taxon>Eukaryota</taxon>
        <taxon>Fungi</taxon>
        <taxon>Dikarya</taxon>
        <taxon>Ascomycota</taxon>
        <taxon>Pezizomycotina</taxon>
        <taxon>Leotiomycetes</taxon>
        <taxon>Helotiales</taxon>
        <taxon>Ploettnerulaceae</taxon>
        <taxon>Rhynchosporium</taxon>
    </lineage>
</organism>
<dbReference type="AlphaFoldDB" id="A0A1E1L6H1"/>
<gene>
    <name evidence="2" type="ORF">RAG0_11954</name>
</gene>
<name>A0A1E1L6H1_9HELO</name>
<evidence type="ECO:0000313" key="2">
    <source>
        <dbReference type="EMBL" id="CZT06127.1"/>
    </source>
</evidence>
<sequence>MTMVIISLTRVILLYATFRININQNSTPSFSQEPIRRPRRPR</sequence>
<keyword evidence="1" id="KW-0732">Signal</keyword>